<reference evidence="1" key="1">
    <citation type="submission" date="2023-03" db="EMBL/GenBank/DDBJ databases">
        <title>Chromosome-level genomes of two armyworms, Mythimna separata and Mythimna loreyi, provide insights into the biosynthesis and reception of sex pheromones.</title>
        <authorList>
            <person name="Zhao H."/>
        </authorList>
    </citation>
    <scope>NUCLEOTIDE SEQUENCE</scope>
    <source>
        <strain evidence="1">BeijingLab</strain>
    </source>
</reference>
<organism evidence="1 2">
    <name type="scientific">Mythimna loreyi</name>
    <dbReference type="NCBI Taxonomy" id="667449"/>
    <lineage>
        <taxon>Eukaryota</taxon>
        <taxon>Metazoa</taxon>
        <taxon>Ecdysozoa</taxon>
        <taxon>Arthropoda</taxon>
        <taxon>Hexapoda</taxon>
        <taxon>Insecta</taxon>
        <taxon>Pterygota</taxon>
        <taxon>Neoptera</taxon>
        <taxon>Endopterygota</taxon>
        <taxon>Lepidoptera</taxon>
        <taxon>Glossata</taxon>
        <taxon>Ditrysia</taxon>
        <taxon>Noctuoidea</taxon>
        <taxon>Noctuidae</taxon>
        <taxon>Noctuinae</taxon>
        <taxon>Hadenini</taxon>
        <taxon>Mythimna</taxon>
    </lineage>
</organism>
<dbReference type="Proteomes" id="UP001231649">
    <property type="component" value="Chromosome 24"/>
</dbReference>
<gene>
    <name evidence="1" type="ORF">PYW08_009671</name>
</gene>
<proteinExistence type="predicted"/>
<evidence type="ECO:0000313" key="2">
    <source>
        <dbReference type="Proteomes" id="UP001231649"/>
    </source>
</evidence>
<sequence>MFIYKLSFVLFLFIFQEYDCERRIQNGLVVKNPKKYVVYLVKASISPKFYSGWLCGGALVSSSLIVTSAACVTDVIHLYAVAGYSKYVKEEEINKNVCTKEKKKKVVLICVPQQYEFSYQNQAKWTFMDIAVVKVESPYNFNDESFTEICSYIPAPITINYDSKYQEPGIDAILLGWGHYDKYRQHPNIQNYNKVDMHYATTLIIDKATCKNAYNIYEGMDKVIDTYMICTDGVGNLDENGEMLIKPLPTAQGCSQKQLLLGKMQQLPCDKVHENVNEIENENENENEYLDDEQVLLSRKLRRPANVTNNDSAQNSTKINKRNNSVTDANSTIVSSLPQKNKKTVLKGTPTRRNGICQNDHGGPLVTWVGAHEALIGVASAYKITKTFDCVGPYLFTSTQCSGAFLDCVIREDNAPTGRREICANLTQMGYKVHERNISWADHPDGPADNEKHLTKHVSPANSDTNATVDLKNSKEGNNVKEENNDSMILVKTNVTDTLGNASTTKAEIVGNSTPINLANASSVDAGTTKAETVANSIPINLANASAINVSTTKAETIGSSTSINLSNTSSIDVKKTARVILTRATSTNLVNRSFTNLTDTQHAHSISTKSQLHSSANNIESTKTPILIKNATIATTNLETSTASVIVNASLTRTINLVDTILKNSSTSVNQAYNKTIN</sequence>
<accession>A0ACC2Q719</accession>
<dbReference type="EMBL" id="CM056800">
    <property type="protein sequence ID" value="KAJ8709667.1"/>
    <property type="molecule type" value="Genomic_DNA"/>
</dbReference>
<name>A0ACC2Q719_9NEOP</name>
<comment type="caution">
    <text evidence="1">The sequence shown here is derived from an EMBL/GenBank/DDBJ whole genome shotgun (WGS) entry which is preliminary data.</text>
</comment>
<protein>
    <submittedName>
        <fullName evidence="1">Uncharacterized protein</fullName>
    </submittedName>
</protein>
<evidence type="ECO:0000313" key="1">
    <source>
        <dbReference type="EMBL" id="KAJ8709667.1"/>
    </source>
</evidence>
<keyword evidence="2" id="KW-1185">Reference proteome</keyword>